<dbReference type="InterPro" id="IPR029061">
    <property type="entry name" value="THDP-binding"/>
</dbReference>
<dbReference type="InterPro" id="IPR029035">
    <property type="entry name" value="DHS-like_NAD/FAD-binding_dom"/>
</dbReference>
<dbReference type="GO" id="GO:0009099">
    <property type="term" value="P:L-valine biosynthetic process"/>
    <property type="evidence" value="ECO:0007669"/>
    <property type="project" value="TreeGrafter"/>
</dbReference>
<dbReference type="CDD" id="cd07035">
    <property type="entry name" value="TPP_PYR_POX_like"/>
    <property type="match status" value="1"/>
</dbReference>
<dbReference type="AlphaFoldDB" id="A0A3P4B456"/>
<dbReference type="GO" id="GO:0000287">
    <property type="term" value="F:magnesium ion binding"/>
    <property type="evidence" value="ECO:0007669"/>
    <property type="project" value="InterPro"/>
</dbReference>
<feature type="domain" description="Thiamine pyrophosphate enzyme N-terminal TPP-binding" evidence="6">
    <location>
        <begin position="6"/>
        <end position="115"/>
    </location>
</feature>
<keyword evidence="8" id="KW-1185">Reference proteome</keyword>
<sequence>MKAYVDGGEGLLEAFRNLGVDYIFSSPGSEWAPVWEAVARQRHENLPGPRYMDLWHETLAVGMATGYALMTHRPQAVLLHAGGGLLQGTCAIQGAQLSGAPMVIFSSESNSYGERESVDPGSQWYRNLSIVGGVHGLVQPIVKWANQVPGIETMYEMVLRTGEMSMRAPTGPTYLGIPVEVLLEPWESPAHPRKVPAPARKVSPPDELDAVARMLAEARQPVVLTESAGRSPGGMEALVRLCEQLAIPVIEPQSAVCTNFPRSHELHLGGSADDFMGSADLVLLVNCRAPWYPPSRKPTGARTVVLDEVPQRPHIVYQVLHADVYLEGDVPATLDGLLAAVQRVGFDAALVRERRARHHATHARQHDRADQAERQALERSDAIDPVLVTRLLRETCAPETVFVDETITHSRLVQQHLRCDRPASYHYVQGGLGQGIAVALGVKLAAGGRPVVLTVGDGSFLYNPIVQSLGASRDQNLPLLIVIYNNGKYLSMQYNHRRYYPDGVAAETGSGLGSDLSTQPDLASLAGPFGMHGETVRTPDRLPQALADAAAAVAAGRTAILNVIVAK</sequence>
<dbReference type="GO" id="GO:0030976">
    <property type="term" value="F:thiamine pyrophosphate binding"/>
    <property type="evidence" value="ECO:0007669"/>
    <property type="project" value="InterPro"/>
</dbReference>
<evidence type="ECO:0000256" key="3">
    <source>
        <dbReference type="RuleBase" id="RU362132"/>
    </source>
</evidence>
<dbReference type="Pfam" id="PF02776">
    <property type="entry name" value="TPP_enzyme_N"/>
    <property type="match status" value="1"/>
</dbReference>
<dbReference type="InterPro" id="IPR012001">
    <property type="entry name" value="Thiamin_PyroP_enz_TPP-bd_dom"/>
</dbReference>
<protein>
    <submittedName>
        <fullName evidence="7">Benzoylformate decarboxylase</fullName>
        <ecNumber evidence="7">4.1.1.7</ecNumber>
    </submittedName>
</protein>
<dbReference type="GO" id="GO:0050660">
    <property type="term" value="F:flavin adenine dinucleotide binding"/>
    <property type="evidence" value="ECO:0007669"/>
    <property type="project" value="TreeGrafter"/>
</dbReference>
<comment type="similarity">
    <text evidence="1 3">Belongs to the TPP enzyme family.</text>
</comment>
<proteinExistence type="inferred from homology"/>
<reference evidence="7 8" key="1">
    <citation type="submission" date="2018-10" db="EMBL/GenBank/DDBJ databases">
        <authorList>
            <person name="Criscuolo A."/>
        </authorList>
    </citation>
    <scope>NUCLEOTIDE SEQUENCE [LARGE SCALE GENOMIC DNA]</scope>
    <source>
        <strain evidence="7">DnA1</strain>
    </source>
</reference>
<organism evidence="7 8">
    <name type="scientific">Pigmentiphaga humi</name>
    <dbReference type="NCBI Taxonomy" id="2478468"/>
    <lineage>
        <taxon>Bacteria</taxon>
        <taxon>Pseudomonadati</taxon>
        <taxon>Pseudomonadota</taxon>
        <taxon>Betaproteobacteria</taxon>
        <taxon>Burkholderiales</taxon>
        <taxon>Alcaligenaceae</taxon>
        <taxon>Pigmentiphaga</taxon>
    </lineage>
</organism>
<dbReference type="PANTHER" id="PTHR18968:SF13">
    <property type="entry name" value="ACETOLACTATE SYNTHASE CATALYTIC SUBUNIT, MITOCHONDRIAL"/>
    <property type="match status" value="1"/>
</dbReference>
<evidence type="ECO:0000256" key="2">
    <source>
        <dbReference type="ARBA" id="ARBA00023052"/>
    </source>
</evidence>
<dbReference type="SUPFAM" id="SSF52518">
    <property type="entry name" value="Thiamin diphosphate-binding fold (THDP-binding)"/>
    <property type="match status" value="2"/>
</dbReference>
<dbReference type="Gene3D" id="3.40.50.1220">
    <property type="entry name" value="TPP-binding domain"/>
    <property type="match status" value="1"/>
</dbReference>
<gene>
    <name evidence="7" type="primary">mdlC_8</name>
    <name evidence="7" type="ORF">PIGHUM_02490</name>
</gene>
<evidence type="ECO:0000259" key="5">
    <source>
        <dbReference type="Pfam" id="PF02775"/>
    </source>
</evidence>
<dbReference type="Pfam" id="PF00205">
    <property type="entry name" value="TPP_enzyme_M"/>
    <property type="match status" value="1"/>
</dbReference>
<dbReference type="GO" id="GO:0003984">
    <property type="term" value="F:acetolactate synthase activity"/>
    <property type="evidence" value="ECO:0007669"/>
    <property type="project" value="TreeGrafter"/>
</dbReference>
<dbReference type="SUPFAM" id="SSF52467">
    <property type="entry name" value="DHS-like NAD/FAD-binding domain"/>
    <property type="match status" value="1"/>
</dbReference>
<dbReference type="InterPro" id="IPR012000">
    <property type="entry name" value="Thiamin_PyroP_enz_cen_dom"/>
</dbReference>
<dbReference type="RefSeq" id="WP_124079925.1">
    <property type="nucleotide sequence ID" value="NZ_UWPJ01000018.1"/>
</dbReference>
<accession>A0A3P4B456</accession>
<name>A0A3P4B456_9BURK</name>
<evidence type="ECO:0000259" key="6">
    <source>
        <dbReference type="Pfam" id="PF02776"/>
    </source>
</evidence>
<dbReference type="InterPro" id="IPR011766">
    <property type="entry name" value="TPP_enzyme_TPP-bd"/>
</dbReference>
<feature type="domain" description="Thiamine pyrophosphate enzyme central" evidence="4">
    <location>
        <begin position="208"/>
        <end position="336"/>
    </location>
</feature>
<dbReference type="GO" id="GO:0050695">
    <property type="term" value="F:benzoylformate decarboxylase activity"/>
    <property type="evidence" value="ECO:0007669"/>
    <property type="project" value="UniProtKB-EC"/>
</dbReference>
<keyword evidence="7" id="KW-0456">Lyase</keyword>
<keyword evidence="2 3" id="KW-0786">Thiamine pyrophosphate</keyword>
<dbReference type="EMBL" id="UWPJ01000018">
    <property type="protein sequence ID" value="VCU70418.1"/>
    <property type="molecule type" value="Genomic_DNA"/>
</dbReference>
<dbReference type="GO" id="GO:0009097">
    <property type="term" value="P:isoleucine biosynthetic process"/>
    <property type="evidence" value="ECO:0007669"/>
    <property type="project" value="TreeGrafter"/>
</dbReference>
<dbReference type="Pfam" id="PF02775">
    <property type="entry name" value="TPP_enzyme_C"/>
    <property type="match status" value="1"/>
</dbReference>
<dbReference type="InterPro" id="IPR045229">
    <property type="entry name" value="TPP_enz"/>
</dbReference>
<evidence type="ECO:0000313" key="7">
    <source>
        <dbReference type="EMBL" id="VCU70418.1"/>
    </source>
</evidence>
<evidence type="ECO:0000259" key="4">
    <source>
        <dbReference type="Pfam" id="PF00205"/>
    </source>
</evidence>
<dbReference type="EC" id="4.1.1.7" evidence="7"/>
<dbReference type="GO" id="GO:0005948">
    <property type="term" value="C:acetolactate synthase complex"/>
    <property type="evidence" value="ECO:0007669"/>
    <property type="project" value="TreeGrafter"/>
</dbReference>
<evidence type="ECO:0000313" key="8">
    <source>
        <dbReference type="Proteomes" id="UP000277294"/>
    </source>
</evidence>
<evidence type="ECO:0000256" key="1">
    <source>
        <dbReference type="ARBA" id="ARBA00007812"/>
    </source>
</evidence>
<dbReference type="OrthoDB" id="2254214at2"/>
<dbReference type="Proteomes" id="UP000277294">
    <property type="component" value="Unassembled WGS sequence"/>
</dbReference>
<dbReference type="PANTHER" id="PTHR18968">
    <property type="entry name" value="THIAMINE PYROPHOSPHATE ENZYMES"/>
    <property type="match status" value="1"/>
</dbReference>
<feature type="domain" description="Thiamine pyrophosphate enzyme TPP-binding" evidence="5">
    <location>
        <begin position="409"/>
        <end position="560"/>
    </location>
</feature>
<dbReference type="Gene3D" id="3.40.50.970">
    <property type="match status" value="2"/>
</dbReference>